<evidence type="ECO:0000313" key="2">
    <source>
        <dbReference type="Proteomes" id="UP000324222"/>
    </source>
</evidence>
<protein>
    <submittedName>
        <fullName evidence="1">Uncharacterized protein</fullName>
    </submittedName>
</protein>
<dbReference type="EMBL" id="VSRR010005922">
    <property type="protein sequence ID" value="MPC43641.1"/>
    <property type="molecule type" value="Genomic_DNA"/>
</dbReference>
<reference evidence="1 2" key="1">
    <citation type="submission" date="2019-05" db="EMBL/GenBank/DDBJ databases">
        <title>Another draft genome of Portunus trituberculatus and its Hox gene families provides insights of decapod evolution.</title>
        <authorList>
            <person name="Jeong J.-H."/>
            <person name="Song I."/>
            <person name="Kim S."/>
            <person name="Choi T."/>
            <person name="Kim D."/>
            <person name="Ryu S."/>
            <person name="Kim W."/>
        </authorList>
    </citation>
    <scope>NUCLEOTIDE SEQUENCE [LARGE SCALE GENOMIC DNA]</scope>
    <source>
        <tissue evidence="1">Muscle</tissue>
    </source>
</reference>
<gene>
    <name evidence="1" type="ORF">E2C01_037293</name>
</gene>
<keyword evidence="2" id="KW-1185">Reference proteome</keyword>
<sequence length="64" mass="7125">MKQQNSGESRQGRQGRKICTHSQTRILNLIPLVSVRNGSEANRVKPVVALRGGSKTLHSDIRIF</sequence>
<proteinExistence type="predicted"/>
<name>A0A5B7F8Z4_PORTR</name>
<dbReference type="AlphaFoldDB" id="A0A5B7F8Z4"/>
<organism evidence="1 2">
    <name type="scientific">Portunus trituberculatus</name>
    <name type="common">Swimming crab</name>
    <name type="synonym">Neptunus trituberculatus</name>
    <dbReference type="NCBI Taxonomy" id="210409"/>
    <lineage>
        <taxon>Eukaryota</taxon>
        <taxon>Metazoa</taxon>
        <taxon>Ecdysozoa</taxon>
        <taxon>Arthropoda</taxon>
        <taxon>Crustacea</taxon>
        <taxon>Multicrustacea</taxon>
        <taxon>Malacostraca</taxon>
        <taxon>Eumalacostraca</taxon>
        <taxon>Eucarida</taxon>
        <taxon>Decapoda</taxon>
        <taxon>Pleocyemata</taxon>
        <taxon>Brachyura</taxon>
        <taxon>Eubrachyura</taxon>
        <taxon>Portunoidea</taxon>
        <taxon>Portunidae</taxon>
        <taxon>Portuninae</taxon>
        <taxon>Portunus</taxon>
    </lineage>
</organism>
<evidence type="ECO:0000313" key="1">
    <source>
        <dbReference type="EMBL" id="MPC43641.1"/>
    </source>
</evidence>
<comment type="caution">
    <text evidence="1">The sequence shown here is derived from an EMBL/GenBank/DDBJ whole genome shotgun (WGS) entry which is preliminary data.</text>
</comment>
<dbReference type="Proteomes" id="UP000324222">
    <property type="component" value="Unassembled WGS sequence"/>
</dbReference>
<accession>A0A5B7F8Z4</accession>